<dbReference type="PANTHER" id="PTHR33347">
    <property type="entry name" value="OSJNBA0091C07.3 PROTEIN"/>
    <property type="match status" value="1"/>
</dbReference>
<feature type="region of interest" description="Disordered" evidence="7">
    <location>
        <begin position="27"/>
        <end position="137"/>
    </location>
</feature>
<keyword evidence="2" id="KW-0963">Cytoplasm</keyword>
<feature type="compositionally biased region" description="Basic residues" evidence="7">
    <location>
        <begin position="122"/>
        <end position="137"/>
    </location>
</feature>
<feature type="compositionally biased region" description="Low complexity" evidence="7">
    <location>
        <begin position="62"/>
        <end position="72"/>
    </location>
</feature>
<comment type="subcellular location">
    <subcellularLocation>
        <location evidence="1">Cytoplasm</location>
    </subcellularLocation>
</comment>
<keyword evidence="4" id="KW-0932">Cytokinin signaling pathway</keyword>
<dbReference type="GeneID" id="111306284"/>
<dbReference type="GO" id="GO:0005737">
    <property type="term" value="C:cytoplasm"/>
    <property type="evidence" value="ECO:0007669"/>
    <property type="project" value="UniProtKB-SubCell"/>
</dbReference>
<dbReference type="OrthoDB" id="1738616at2759"/>
<evidence type="ECO:0000256" key="1">
    <source>
        <dbReference type="ARBA" id="ARBA00004496"/>
    </source>
</evidence>
<evidence type="ECO:0000256" key="7">
    <source>
        <dbReference type="SAM" id="MobiDB-lite"/>
    </source>
</evidence>
<evidence type="ECO:0000256" key="6">
    <source>
        <dbReference type="ARBA" id="ARBA00024199"/>
    </source>
</evidence>
<protein>
    <submittedName>
        <fullName evidence="9">Serine/threonine-protein kinase rio2-like</fullName>
    </submittedName>
</protein>
<keyword evidence="8" id="KW-1185">Reference proteome</keyword>
<evidence type="ECO:0000313" key="9">
    <source>
        <dbReference type="RefSeq" id="XP_022759921.1"/>
    </source>
</evidence>
<dbReference type="KEGG" id="dzi:111306284"/>
<comment type="similarity">
    <text evidence="6">Belongs to the SOFL plant protein family.</text>
</comment>
<keyword evidence="5" id="KW-0539">Nucleus</keyword>
<evidence type="ECO:0000256" key="3">
    <source>
        <dbReference type="ARBA" id="ARBA00022712"/>
    </source>
</evidence>
<dbReference type="InterPro" id="IPR044670">
    <property type="entry name" value="SOFL"/>
</dbReference>
<proteinExistence type="inferred from homology"/>
<dbReference type="AlphaFoldDB" id="A0A6P6A5B4"/>
<feature type="compositionally biased region" description="Acidic residues" evidence="7">
    <location>
        <begin position="49"/>
        <end position="61"/>
    </location>
</feature>
<organism evidence="8 9">
    <name type="scientific">Durio zibethinus</name>
    <name type="common">Durian</name>
    <dbReference type="NCBI Taxonomy" id="66656"/>
    <lineage>
        <taxon>Eukaryota</taxon>
        <taxon>Viridiplantae</taxon>
        <taxon>Streptophyta</taxon>
        <taxon>Embryophyta</taxon>
        <taxon>Tracheophyta</taxon>
        <taxon>Spermatophyta</taxon>
        <taxon>Magnoliopsida</taxon>
        <taxon>eudicotyledons</taxon>
        <taxon>Gunneridae</taxon>
        <taxon>Pentapetalae</taxon>
        <taxon>rosids</taxon>
        <taxon>malvids</taxon>
        <taxon>Malvales</taxon>
        <taxon>Malvaceae</taxon>
        <taxon>Helicteroideae</taxon>
        <taxon>Durio</taxon>
    </lineage>
</organism>
<keyword evidence="3" id="KW-0203">Cytokinin biosynthesis</keyword>
<gene>
    <name evidence="9" type="primary">LOC111306284</name>
</gene>
<feature type="compositionally biased region" description="Basic and acidic residues" evidence="7">
    <location>
        <begin position="95"/>
        <end position="117"/>
    </location>
</feature>
<name>A0A6P6A5B4_DURZI</name>
<sequence>MDPLKHFLRTEGCSSSESGWTRYLVSPMQDDSECSEDNYNNNHNTKNNDDDDDDDDGEGNSDDSMVSDASSAPTHHQYKHIGGRGSHSNAHLKHDKGDYSSKHSSRKEAKKEVKKSAENSGKSKKRLRVGGQPKYRK</sequence>
<reference evidence="9" key="1">
    <citation type="submission" date="2025-08" db="UniProtKB">
        <authorList>
            <consortium name="RefSeq"/>
        </authorList>
    </citation>
    <scope>IDENTIFICATION</scope>
    <source>
        <tissue evidence="9">Fruit stalk</tissue>
    </source>
</reference>
<evidence type="ECO:0000313" key="8">
    <source>
        <dbReference type="Proteomes" id="UP000515121"/>
    </source>
</evidence>
<dbReference type="RefSeq" id="XP_022759921.1">
    <property type="nucleotide sequence ID" value="XM_022904186.1"/>
</dbReference>
<feature type="region of interest" description="Disordered" evidence="7">
    <location>
        <begin position="1"/>
        <end position="20"/>
    </location>
</feature>
<dbReference type="GO" id="GO:0009691">
    <property type="term" value="P:cytokinin biosynthetic process"/>
    <property type="evidence" value="ECO:0007669"/>
    <property type="project" value="UniProtKB-KW"/>
</dbReference>
<evidence type="ECO:0000256" key="5">
    <source>
        <dbReference type="ARBA" id="ARBA00023242"/>
    </source>
</evidence>
<accession>A0A6P6A5B4</accession>
<dbReference type="GO" id="GO:0009736">
    <property type="term" value="P:cytokinin-activated signaling pathway"/>
    <property type="evidence" value="ECO:0007669"/>
    <property type="project" value="UniProtKB-KW"/>
</dbReference>
<dbReference type="Proteomes" id="UP000515121">
    <property type="component" value="Unplaced"/>
</dbReference>
<dbReference type="PANTHER" id="PTHR33347:SF59">
    <property type="match status" value="1"/>
</dbReference>
<evidence type="ECO:0000256" key="2">
    <source>
        <dbReference type="ARBA" id="ARBA00022490"/>
    </source>
</evidence>
<evidence type="ECO:0000256" key="4">
    <source>
        <dbReference type="ARBA" id="ARBA00022864"/>
    </source>
</evidence>